<evidence type="ECO:0000313" key="1">
    <source>
        <dbReference type="EMBL" id="KAK7401191.1"/>
    </source>
</evidence>
<organism evidence="1 2">
    <name type="scientific">Psophocarpus tetragonolobus</name>
    <name type="common">Winged bean</name>
    <name type="synonym">Dolichos tetragonolobus</name>
    <dbReference type="NCBI Taxonomy" id="3891"/>
    <lineage>
        <taxon>Eukaryota</taxon>
        <taxon>Viridiplantae</taxon>
        <taxon>Streptophyta</taxon>
        <taxon>Embryophyta</taxon>
        <taxon>Tracheophyta</taxon>
        <taxon>Spermatophyta</taxon>
        <taxon>Magnoliopsida</taxon>
        <taxon>eudicotyledons</taxon>
        <taxon>Gunneridae</taxon>
        <taxon>Pentapetalae</taxon>
        <taxon>rosids</taxon>
        <taxon>fabids</taxon>
        <taxon>Fabales</taxon>
        <taxon>Fabaceae</taxon>
        <taxon>Papilionoideae</taxon>
        <taxon>50 kb inversion clade</taxon>
        <taxon>NPAAA clade</taxon>
        <taxon>indigoferoid/millettioid clade</taxon>
        <taxon>Phaseoleae</taxon>
        <taxon>Psophocarpus</taxon>
    </lineage>
</organism>
<gene>
    <name evidence="1" type="ORF">VNO78_12512</name>
</gene>
<protein>
    <submittedName>
        <fullName evidence="1">Uncharacterized protein</fullName>
    </submittedName>
</protein>
<evidence type="ECO:0000313" key="2">
    <source>
        <dbReference type="Proteomes" id="UP001386955"/>
    </source>
</evidence>
<dbReference type="Proteomes" id="UP001386955">
    <property type="component" value="Unassembled WGS sequence"/>
</dbReference>
<sequence length="166" mass="18449">MMTFEPPISAETRGEKKVAVMWETIRLRSDSLLERVVGADGASRNGFEAGFVEFRWGEAKGGGGAEEVIGVCEREEASKDVARVSSNGLLAMNMSCRRLCTKGSHRWRRHTPSGVLHLKRHHFREGTEFEFVFEFGAKCGAVYFYESVKYSAAAVASYKARNATVC</sequence>
<keyword evidence="2" id="KW-1185">Reference proteome</keyword>
<comment type="caution">
    <text evidence="1">The sequence shown here is derived from an EMBL/GenBank/DDBJ whole genome shotgun (WGS) entry which is preliminary data.</text>
</comment>
<dbReference type="AlphaFoldDB" id="A0AAN9SP42"/>
<dbReference type="EMBL" id="JAYMYS010000003">
    <property type="protein sequence ID" value="KAK7401191.1"/>
    <property type="molecule type" value="Genomic_DNA"/>
</dbReference>
<reference evidence="1 2" key="1">
    <citation type="submission" date="2024-01" db="EMBL/GenBank/DDBJ databases">
        <title>The genomes of 5 underutilized Papilionoideae crops provide insights into root nodulation and disease resistanc.</title>
        <authorList>
            <person name="Jiang F."/>
        </authorList>
    </citation>
    <scope>NUCLEOTIDE SEQUENCE [LARGE SCALE GENOMIC DNA]</scope>
    <source>
        <strain evidence="1">DUOXIRENSHENG_FW03</strain>
        <tissue evidence="1">Leaves</tissue>
    </source>
</reference>
<name>A0AAN9SP42_PSOTE</name>
<proteinExistence type="predicted"/>
<accession>A0AAN9SP42</accession>